<dbReference type="PANTHER" id="PTHR35596">
    <property type="entry name" value="DUF2263 DOMAIN-CONTAINING PROTEIN"/>
    <property type="match status" value="1"/>
</dbReference>
<reference evidence="2" key="1">
    <citation type="submission" date="2021-02" db="EMBL/GenBank/DDBJ databases">
        <authorList>
            <person name="Nowell W R."/>
        </authorList>
    </citation>
    <scope>NUCLEOTIDE SEQUENCE</scope>
</reference>
<evidence type="ECO:0000313" key="2">
    <source>
        <dbReference type="EMBL" id="CAF0728668.1"/>
    </source>
</evidence>
<proteinExistence type="predicted"/>
<accession>A0A813N101</accession>
<comment type="caution">
    <text evidence="2">The sequence shown here is derived from an EMBL/GenBank/DDBJ whole genome shotgun (WGS) entry which is preliminary data.</text>
</comment>
<evidence type="ECO:0000313" key="4">
    <source>
        <dbReference type="Proteomes" id="UP000663832"/>
    </source>
</evidence>
<dbReference type="PANTHER" id="PTHR35596:SF1">
    <property type="entry name" value="MICROBIAL-TYPE PARG CATALYTIC DOMAIN-CONTAINING PROTEIN"/>
    <property type="match status" value="1"/>
</dbReference>
<evidence type="ECO:0000313" key="3">
    <source>
        <dbReference type="EMBL" id="CAF0848377.1"/>
    </source>
</evidence>
<dbReference type="Pfam" id="PF10021">
    <property type="entry name" value="PARG_cat_microb"/>
    <property type="match status" value="1"/>
</dbReference>
<dbReference type="InterPro" id="IPR019261">
    <property type="entry name" value="PARG_cat_microbial"/>
</dbReference>
<dbReference type="EMBL" id="CAJNOI010000023">
    <property type="protein sequence ID" value="CAF0848377.1"/>
    <property type="molecule type" value="Genomic_DNA"/>
</dbReference>
<dbReference type="Proteomes" id="UP000663832">
    <property type="component" value="Unassembled WGS sequence"/>
</dbReference>
<feature type="domain" description="Microbial-type PARG catalytic" evidence="1">
    <location>
        <begin position="416"/>
        <end position="528"/>
    </location>
</feature>
<organism evidence="2 4">
    <name type="scientific">Adineta steineri</name>
    <dbReference type="NCBI Taxonomy" id="433720"/>
    <lineage>
        <taxon>Eukaryota</taxon>
        <taxon>Metazoa</taxon>
        <taxon>Spiralia</taxon>
        <taxon>Gnathifera</taxon>
        <taxon>Rotifera</taxon>
        <taxon>Eurotatoria</taxon>
        <taxon>Bdelloidea</taxon>
        <taxon>Adinetida</taxon>
        <taxon>Adinetidae</taxon>
        <taxon>Adineta</taxon>
    </lineage>
</organism>
<dbReference type="OrthoDB" id="10011945at2759"/>
<dbReference type="Gene3D" id="3.40.220.10">
    <property type="entry name" value="Leucine Aminopeptidase, subunit E, domain 1"/>
    <property type="match status" value="1"/>
</dbReference>
<name>A0A813N101_9BILA</name>
<keyword evidence="4" id="KW-1185">Reference proteome</keyword>
<sequence>MLSQRDHSKKIKQQEHVTSISETKHQSLIYISNLPVDVIDDSELERLIIHRIENSLRIKLNDVKCYGKLGVGVIRVNDSQLKDYFIKDVQKLILDTNESTTTVTFVEVLKFVSYIVLDMEKDKNNLVTIPTSDEVKQAWFELHKWRTLQSCDQLHSQFSNIYRLVSTSLDEILKSINQQNIVIKNQIGYVYYCATCSFLEDLPKSITRDQLKKFISTDIQLPNISSSSLAVEINKRSNNACIIATDIARKWSTKSFLHLNERIIYRKDTLPYRLLLHPVPQTLTLNSILNHGIFSGKITNHKHNEENLIIDLSDKYTFDKCMKNPSLSINNQHIIHIKEYNVLNNIEQNEIDATSWYETEMRQYKPDIMQFLKEPRHVILSYKWNTQIWLEQLKRSISMNSNKTIHLLRMTVMLNTIGTLCKKSYIVDNREVKLNVNSKLRTIIYNHRSKLKKSDKMSLTTIPYPKTNVYVVRDDYFIVYEQLIQKGKRPVLVNIANTTNYSDGYKKGKEGQEEDLFRRSDCFRSLDIDLEKLLLKPSEHSYCSHTCQLESLSKDFPMYPVDEYGAIYTSGLTIFRQSEDKGYAYMTRPLENVSLISIGIYENPKLEGHMLTSKYAIGLRKKIENIFSIAYHHNHDSIILPILTDDIYRTSFDHILKIFQSVIEQYAGFFNSITFVISDKQYSKCISNNPEINNKLFQELDGMIVQSMKIINTPNIMFGPYRFLSDGITIKDINIFDLPLCQYGAKCRDIYNSNHIHEFSHPSLCPQEYLTGTCTLTNDIVHMSLLVHQNQCQYGGECRDINNEKHSQEFKHPPYCPTGGMCQNMQKEHLKQYRHVPLCKHALKCMDYKKHSQNHCDKYRHCMIYCSYGSYCPKFHDKQHMEEFQHPFPTPCLRTPFHCLFFIELCETNDIRNLPRHIQQHCLDFAHVCRYGRNCIDKTPIHWEKCIHIARSLCSYDDKCMKLHQEDHLNSFTHSNIRDIRLLCRFTDKCHDRQKVDHIMKFRHAVTFTDSGIVQYFDLNQKTNFIDNQMKNIQRINTYIKAQSWKSLSSGIIPSEILHWIRTVQPVHRCSPIIFESILLHGHVMSRSHMENLKKPEFVANSVLQHSRIRSIENLKEKTCAELARKYVTILVKTVYDKHGFPDAKSLLGHSDNLKKEENILSAIINSKDMEALRGKTIEIAQASIKLHSDPTGIGFDKDKNLRTDKAVFSILGPHLGHYYGDVCIVFKREILHHPDANFSMQAATFYPSGHAYTLRPWLGTAPSSNDQRIKQFHEQKLNASVPGYEYATALELIALTSHIFSKTTMDIDLETILQRWIKVDSHQNIEGHLPTLIPLDYIDHIYIPKDIYDSLNSASHRAINAVFKNSITITEHVGTISPPVFNFIPKPPTQARTDYQNFIIDQLIKRYHQYTKNPLFKPIQGVVITIPSTNFKDHILLPYTISQAYIQYSNENKHTLADKIVYIYWQAMNGDMMLILSNEQIDPNESQPNLRCLLSYVAHKCTSDDSQYYEHSSYINSGHPFQHHQFVQKNKYLAKSNLFHVGCNTDDFLTYCLEIQYSTGKVSLFHAGSNSIYNNEIISYTFNKSELDLSTLDYIQISAGAHTVPVRNLIVCFEKQIDLHPIIDKEFSKNAATNSILTKFSKTNDEHTSSLKSCSDNVNCMIQYSSDGTAHNLKYSHPCRFSELCRNKEAHLTHELHQVSMCNHDKDCNKLNDPIHRAKYRHTDLPDFLIPCQLQKQCKDKSDQHRIKYSHGEQVFESKDKKGSSHISSDQRISCKWGSQCRDIDDKQHCTKYTHHSTKNPKNDDRIPCKWGSQCRTIGDAEHRAKYSHSHFLTDSK</sequence>
<dbReference type="Proteomes" id="UP000663877">
    <property type="component" value="Unassembled WGS sequence"/>
</dbReference>
<dbReference type="InterPro" id="IPR043472">
    <property type="entry name" value="Macro_dom-like"/>
</dbReference>
<evidence type="ECO:0000259" key="1">
    <source>
        <dbReference type="Pfam" id="PF10021"/>
    </source>
</evidence>
<protein>
    <recommendedName>
        <fullName evidence="1">Microbial-type PARG catalytic domain-containing protein</fullName>
    </recommendedName>
</protein>
<gene>
    <name evidence="3" type="ORF">BJG266_LOCUS7704</name>
    <name evidence="2" type="ORF">QVE165_LOCUS63</name>
</gene>
<dbReference type="EMBL" id="CAJNOM010000001">
    <property type="protein sequence ID" value="CAF0728668.1"/>
    <property type="molecule type" value="Genomic_DNA"/>
</dbReference>